<reference evidence="2" key="1">
    <citation type="submission" date="2020-10" db="EMBL/GenBank/DDBJ databases">
        <title>Genome Sequence of Monilinia vaccinii-corymbosi Sheds Light on Mummy Berry Disease Infection of Blueberry and Mating Type.</title>
        <authorList>
            <person name="Yow A.G."/>
            <person name="Zhang Y."/>
            <person name="Bansal K."/>
            <person name="Eacker S.M."/>
            <person name="Sullivan S."/>
            <person name="Liachko I."/>
            <person name="Cubeta M.A."/>
            <person name="Rollins J.A."/>
            <person name="Ashrafi H."/>
        </authorList>
    </citation>
    <scope>NUCLEOTIDE SEQUENCE</scope>
    <source>
        <strain evidence="2">RL-1</strain>
    </source>
</reference>
<gene>
    <name evidence="2" type="ORF">DSL72_003294</name>
</gene>
<proteinExistence type="predicted"/>
<evidence type="ECO:0000313" key="2">
    <source>
        <dbReference type="EMBL" id="QSZ28789.1"/>
    </source>
</evidence>
<feature type="compositionally biased region" description="Polar residues" evidence="1">
    <location>
        <begin position="148"/>
        <end position="180"/>
    </location>
</feature>
<evidence type="ECO:0000256" key="1">
    <source>
        <dbReference type="SAM" id="MobiDB-lite"/>
    </source>
</evidence>
<feature type="region of interest" description="Disordered" evidence="1">
    <location>
        <begin position="131"/>
        <end position="245"/>
    </location>
</feature>
<dbReference type="OrthoDB" id="4772806at2759"/>
<name>A0A8A3P7S2_9HELO</name>
<organism evidence="2 3">
    <name type="scientific">Monilinia vaccinii-corymbosi</name>
    <dbReference type="NCBI Taxonomy" id="61207"/>
    <lineage>
        <taxon>Eukaryota</taxon>
        <taxon>Fungi</taxon>
        <taxon>Dikarya</taxon>
        <taxon>Ascomycota</taxon>
        <taxon>Pezizomycotina</taxon>
        <taxon>Leotiomycetes</taxon>
        <taxon>Helotiales</taxon>
        <taxon>Sclerotiniaceae</taxon>
        <taxon>Monilinia</taxon>
    </lineage>
</organism>
<protein>
    <submittedName>
        <fullName evidence="2">Uncharacterized protein</fullName>
    </submittedName>
</protein>
<keyword evidence="3" id="KW-1185">Reference proteome</keyword>
<dbReference type="Proteomes" id="UP000672032">
    <property type="component" value="Chromosome 1"/>
</dbReference>
<evidence type="ECO:0000313" key="3">
    <source>
        <dbReference type="Proteomes" id="UP000672032"/>
    </source>
</evidence>
<dbReference type="PROSITE" id="PS51257">
    <property type="entry name" value="PROKAR_LIPOPROTEIN"/>
    <property type="match status" value="1"/>
</dbReference>
<dbReference type="AlphaFoldDB" id="A0A8A3P7S2"/>
<accession>A0A8A3P7S2</accession>
<sequence>MQMSFRSDHVTSYCHDMVSLTPFILSSSSFSCSRSNSKRSTQSSIKSKLSSHIAGRGSCTTYLANNTSREQLLVPSDLSLVEPVQSYRQEPRRLSLGKHWYFLNHSKSAKPEEAISPRKAFEGYYLLAAASRPAQSTETSPRDRKRNSASMASNFPSSVDGNTNNLGGESFESATTNTPNEQRRSYGIGGAGNIRKPSEVIYAAREKRRSSVLSSPSVPPSTSPDTKRGSFLSWFGIGSGTKDEK</sequence>
<dbReference type="EMBL" id="CP063405">
    <property type="protein sequence ID" value="QSZ28789.1"/>
    <property type="molecule type" value="Genomic_DNA"/>
</dbReference>